<dbReference type="CDD" id="cd02516">
    <property type="entry name" value="CDP-ME_synthetase"/>
    <property type="match status" value="1"/>
</dbReference>
<keyword evidence="4" id="KW-1185">Reference proteome</keyword>
<dbReference type="InterPro" id="IPR029044">
    <property type="entry name" value="Nucleotide-diphossugar_trans"/>
</dbReference>
<organism evidence="3 4">
    <name type="scientific">Brachyspira suanatina</name>
    <dbReference type="NCBI Taxonomy" id="381802"/>
    <lineage>
        <taxon>Bacteria</taxon>
        <taxon>Pseudomonadati</taxon>
        <taxon>Spirochaetota</taxon>
        <taxon>Spirochaetia</taxon>
        <taxon>Brachyspirales</taxon>
        <taxon>Brachyspiraceae</taxon>
        <taxon>Brachyspira</taxon>
    </lineage>
</organism>
<dbReference type="SUPFAM" id="SSF53448">
    <property type="entry name" value="Nucleotide-diphospho-sugar transferases"/>
    <property type="match status" value="1"/>
</dbReference>
<keyword evidence="1 3" id="KW-0808">Transferase</keyword>
<dbReference type="Pfam" id="PF01128">
    <property type="entry name" value="IspD"/>
    <property type="match status" value="1"/>
</dbReference>
<sequence length="236" mass="27476">MNNTTLVILIAGSSRRFAGKVKKQFIKVDNKHIFIHTLINMLKFNFNNVVLVSAEEEIKNIKKYIEKEELIKEKIKKNIHYIKGGSERVYSVYNAMTFLNEHREDIKTDYVFIHDGVRPLVKKKEITLLYETVLKYDAAILASKVVDTIKKVNDDKTITDTIDRTYLYRAATPQAFKFDNYIKAIEMYINDKDADLVTDDAEIYSKYLGDVKIAECSSDNIKITNREDLDIFIKLR</sequence>
<protein>
    <submittedName>
        <fullName evidence="3">2-C-methyl-D-erythritol 4-phosphate cytidylyltransferase</fullName>
    </submittedName>
</protein>
<evidence type="ECO:0000313" key="3">
    <source>
        <dbReference type="EMBL" id="CRF34971.1"/>
    </source>
</evidence>
<dbReference type="RefSeq" id="WP_048595610.1">
    <property type="nucleotide sequence ID" value="NZ_CVLB01000002.1"/>
</dbReference>
<dbReference type="PANTHER" id="PTHR32125">
    <property type="entry name" value="2-C-METHYL-D-ERYTHRITOL 4-PHOSPHATE CYTIDYLYLTRANSFERASE, CHLOROPLASTIC"/>
    <property type="match status" value="1"/>
</dbReference>
<accession>A0A0G4K9X4</accession>
<evidence type="ECO:0000256" key="2">
    <source>
        <dbReference type="ARBA" id="ARBA00022695"/>
    </source>
</evidence>
<dbReference type="OrthoDB" id="9806837at2"/>
<proteinExistence type="predicted"/>
<evidence type="ECO:0000313" key="4">
    <source>
        <dbReference type="Proteomes" id="UP000043763"/>
    </source>
</evidence>
<reference evidence="4" key="1">
    <citation type="submission" date="2015-04" db="EMBL/GenBank/DDBJ databases">
        <authorList>
            <person name="Mushtaq Mamoona"/>
        </authorList>
    </citation>
    <scope>NUCLEOTIDE SEQUENCE [LARGE SCALE GENOMIC DNA]</scope>
    <source>
        <strain evidence="4">AN4859/03</strain>
    </source>
</reference>
<evidence type="ECO:0000256" key="1">
    <source>
        <dbReference type="ARBA" id="ARBA00022679"/>
    </source>
</evidence>
<dbReference type="InterPro" id="IPR050088">
    <property type="entry name" value="IspD/TarI_cytidylyltransf_bact"/>
</dbReference>
<keyword evidence="2 3" id="KW-0548">Nucleotidyltransferase</keyword>
<dbReference type="InterPro" id="IPR034683">
    <property type="entry name" value="IspD/TarI"/>
</dbReference>
<dbReference type="Gene3D" id="3.90.550.10">
    <property type="entry name" value="Spore Coat Polysaccharide Biosynthesis Protein SpsA, Chain A"/>
    <property type="match status" value="1"/>
</dbReference>
<gene>
    <name evidence="3" type="ORF">BRSU_2369</name>
</gene>
<dbReference type="AlphaFoldDB" id="A0A0G4K9X4"/>
<dbReference type="Proteomes" id="UP000043763">
    <property type="component" value="Unassembled WGS sequence"/>
</dbReference>
<dbReference type="PANTHER" id="PTHR32125:SF4">
    <property type="entry name" value="2-C-METHYL-D-ERYTHRITOL 4-PHOSPHATE CYTIDYLYLTRANSFERASE, CHLOROPLASTIC"/>
    <property type="match status" value="1"/>
</dbReference>
<name>A0A0G4K9X4_9SPIR</name>
<dbReference type="GO" id="GO:0050518">
    <property type="term" value="F:2-C-methyl-D-erythritol 4-phosphate cytidylyltransferase activity"/>
    <property type="evidence" value="ECO:0007669"/>
    <property type="project" value="TreeGrafter"/>
</dbReference>
<dbReference type="EMBL" id="CVLB01000002">
    <property type="protein sequence ID" value="CRF34971.1"/>
    <property type="molecule type" value="Genomic_DNA"/>
</dbReference>